<accession>A0ACB7XVG0</accession>
<sequence length="619" mass="70036">MARKAEALTLFVLLLSLISVGTFKLVNGQKSWCVAKPSSDSATLLKNINYACSQVDCRVLQKGCLCSSPDNLINHASIAMNLYYQCKGRNKWNCDFKNSGLITVTDPKPKMFLRDAFLLTPTLQLRLSLQRKHVRAFYGDETQDDTGDIDSDMELDDIDYDMEHRIASAIENDDKGSLVSLIRSPSFRWNNKYDCVDEILESICKADAVNCANSLLEGELGPVVDVNMPMLGSGGEVFPLHYAATYACPGVVKSILSRGARTDIRLYDPLGNRHDGLLPLEIALDVARDFLSGQIVYSPGQSLFRLIASLCHPRMKRFLTACKLLAWSSKNVAKEAYSYVSKGKLTEFAVLLMVAREKVLLPITFSRQDGDSWNGSMTIHQLLKYEYWSLFDEGFKPGSHAKRKLTWVYWKKMSVWSTALVLEVFVRAGNAIEEYIQLEHHSEIAYLDRLVFPPSHAQKVQVEKDVALRLVEAGFTVEAGEINFSFENWMNSCDPVSTLMKYQENASESWSQFSHPHFSWLQQRNLQPRNGVTPCDGYWSSQSTYPLQKTHSLFSMKKSIDRNHTPKSTFSSHYSTSLDVQANKQTKPMEQGFSKCLPREKLASISMLIKRRIRSARLL</sequence>
<evidence type="ECO:0000313" key="1">
    <source>
        <dbReference type="EMBL" id="KAH7844886.1"/>
    </source>
</evidence>
<reference evidence="1 2" key="1">
    <citation type="journal article" date="2021" name="Hortic Res">
        <title>High-quality reference genome and annotation aids understanding of berry development for evergreen blueberry (Vaccinium darrowii).</title>
        <authorList>
            <person name="Yu J."/>
            <person name="Hulse-Kemp A.M."/>
            <person name="Babiker E."/>
            <person name="Staton M."/>
        </authorList>
    </citation>
    <scope>NUCLEOTIDE SEQUENCE [LARGE SCALE GENOMIC DNA]</scope>
    <source>
        <strain evidence="2">cv. NJ 8807/NJ 8810</strain>
        <tissue evidence="1">Young leaf</tissue>
    </source>
</reference>
<organism evidence="1 2">
    <name type="scientific">Vaccinium darrowii</name>
    <dbReference type="NCBI Taxonomy" id="229202"/>
    <lineage>
        <taxon>Eukaryota</taxon>
        <taxon>Viridiplantae</taxon>
        <taxon>Streptophyta</taxon>
        <taxon>Embryophyta</taxon>
        <taxon>Tracheophyta</taxon>
        <taxon>Spermatophyta</taxon>
        <taxon>Magnoliopsida</taxon>
        <taxon>eudicotyledons</taxon>
        <taxon>Gunneridae</taxon>
        <taxon>Pentapetalae</taxon>
        <taxon>asterids</taxon>
        <taxon>Ericales</taxon>
        <taxon>Ericaceae</taxon>
        <taxon>Vaccinioideae</taxon>
        <taxon>Vaccinieae</taxon>
        <taxon>Vaccinium</taxon>
    </lineage>
</organism>
<protein>
    <submittedName>
        <fullName evidence="1">Uncharacterized protein</fullName>
    </submittedName>
</protein>
<comment type="caution">
    <text evidence="1">The sequence shown here is derived from an EMBL/GenBank/DDBJ whole genome shotgun (WGS) entry which is preliminary data.</text>
</comment>
<keyword evidence="2" id="KW-1185">Reference proteome</keyword>
<evidence type="ECO:0000313" key="2">
    <source>
        <dbReference type="Proteomes" id="UP000828048"/>
    </source>
</evidence>
<dbReference type="Proteomes" id="UP000828048">
    <property type="component" value="Chromosome 1"/>
</dbReference>
<dbReference type="EMBL" id="CM037151">
    <property type="protein sequence ID" value="KAH7844886.1"/>
    <property type="molecule type" value="Genomic_DNA"/>
</dbReference>
<proteinExistence type="predicted"/>
<gene>
    <name evidence="1" type="ORF">Vadar_032670</name>
</gene>
<name>A0ACB7XVG0_9ERIC</name>